<dbReference type="Pfam" id="PF00702">
    <property type="entry name" value="Hydrolase"/>
    <property type="match status" value="1"/>
</dbReference>
<comment type="caution">
    <text evidence="1">The sequence shown here is derived from an EMBL/GenBank/DDBJ whole genome shotgun (WGS) entry which is preliminary data.</text>
</comment>
<name>A0A0J9XHJ6_GEOCN</name>
<dbReference type="OrthoDB" id="426235at2759"/>
<dbReference type="Gene3D" id="3.40.50.1000">
    <property type="entry name" value="HAD superfamily/HAD-like"/>
    <property type="match status" value="1"/>
</dbReference>
<dbReference type="GO" id="GO:0016791">
    <property type="term" value="F:phosphatase activity"/>
    <property type="evidence" value="ECO:0007669"/>
    <property type="project" value="UniProtKB-ARBA"/>
</dbReference>
<dbReference type="EMBL" id="CCBN010000015">
    <property type="protein sequence ID" value="CDO56417.1"/>
    <property type="molecule type" value="Genomic_DNA"/>
</dbReference>
<dbReference type="AlphaFoldDB" id="A0A0J9XHJ6"/>
<dbReference type="InterPro" id="IPR006439">
    <property type="entry name" value="HAD-SF_hydro_IA"/>
</dbReference>
<dbReference type="InterPro" id="IPR023214">
    <property type="entry name" value="HAD_sf"/>
</dbReference>
<dbReference type="STRING" id="1173061.A0A0J9XHJ6"/>
<dbReference type="InterPro" id="IPR036412">
    <property type="entry name" value="HAD-like_sf"/>
</dbReference>
<keyword evidence="2" id="KW-1185">Reference proteome</keyword>
<accession>A0A0J9XHJ6</accession>
<evidence type="ECO:0008006" key="3">
    <source>
        <dbReference type="Google" id="ProtNLM"/>
    </source>
</evidence>
<evidence type="ECO:0000313" key="1">
    <source>
        <dbReference type="EMBL" id="CDO56417.1"/>
    </source>
</evidence>
<protein>
    <recommendedName>
        <fullName evidence="3">HAD-like protein</fullName>
    </recommendedName>
</protein>
<sequence length="225" mass="24988">MARLILNPKKPGDRAIKGVIFDMDGTLCKPQTWMFKQMRDALGIDKSIDILDYVHSLPDNGPQQEAQLKLQAIERNAMVNMEAQPALVEVMDFIDKQKIPKAILTRNFPIPVEHLLTTFLTDHQFAPIVTREFKPPKPSPAGLYYITKAWNVDSENVVMVGDSIDDMLAGYRAGAATVLVSSDVNGHIEDAPETDVVVKTLGELIKVLEEGIELKPKAKEEDPLA</sequence>
<dbReference type="SFLD" id="SFLDG01129">
    <property type="entry name" value="C1.5:_HAD__Beta-PGM__Phosphata"/>
    <property type="match status" value="1"/>
</dbReference>
<gene>
    <name evidence="1" type="ORF">BN980_GECA15s00912g</name>
</gene>
<dbReference type="SUPFAM" id="SSF56784">
    <property type="entry name" value="HAD-like"/>
    <property type="match status" value="1"/>
</dbReference>
<organism evidence="1 2">
    <name type="scientific">Geotrichum candidum</name>
    <name type="common">Oospora lactis</name>
    <name type="synonym">Dipodascus geotrichum</name>
    <dbReference type="NCBI Taxonomy" id="1173061"/>
    <lineage>
        <taxon>Eukaryota</taxon>
        <taxon>Fungi</taxon>
        <taxon>Dikarya</taxon>
        <taxon>Ascomycota</taxon>
        <taxon>Saccharomycotina</taxon>
        <taxon>Dipodascomycetes</taxon>
        <taxon>Dipodascales</taxon>
        <taxon>Dipodascaceae</taxon>
        <taxon>Geotrichum</taxon>
    </lineage>
</organism>
<proteinExistence type="predicted"/>
<dbReference type="Gene3D" id="1.10.260.80">
    <property type="match status" value="1"/>
</dbReference>
<dbReference type="PANTHER" id="PTHR43885:SF1">
    <property type="entry name" value="SUPERFAMILY HYDROLASE, PUTATIVE (AFU_ORTHOLOGUE AFUA_4G13290)-RELATED"/>
    <property type="match status" value="1"/>
</dbReference>
<dbReference type="PANTHER" id="PTHR43885">
    <property type="entry name" value="HALOACID DEHALOGENASE-LIKE HYDROLASE"/>
    <property type="match status" value="1"/>
</dbReference>
<reference evidence="1" key="1">
    <citation type="submission" date="2014-03" db="EMBL/GenBank/DDBJ databases">
        <authorList>
            <person name="Casaregola S."/>
        </authorList>
    </citation>
    <scope>NUCLEOTIDE SEQUENCE [LARGE SCALE GENOMIC DNA]</scope>
    <source>
        <strain evidence="1">CLIB 918</strain>
    </source>
</reference>
<dbReference type="Proteomes" id="UP000242525">
    <property type="component" value="Unassembled WGS sequence"/>
</dbReference>
<evidence type="ECO:0000313" key="2">
    <source>
        <dbReference type="Proteomes" id="UP000242525"/>
    </source>
</evidence>
<dbReference type="SFLD" id="SFLDS00003">
    <property type="entry name" value="Haloacid_Dehalogenase"/>
    <property type="match status" value="1"/>
</dbReference>
<dbReference type="NCBIfam" id="TIGR01509">
    <property type="entry name" value="HAD-SF-IA-v3"/>
    <property type="match status" value="1"/>
</dbReference>
<dbReference type="NCBIfam" id="TIGR01549">
    <property type="entry name" value="HAD-SF-IA-v1"/>
    <property type="match status" value="1"/>
</dbReference>